<dbReference type="RefSeq" id="WP_066822421.1">
    <property type="nucleotide sequence ID" value="NZ_LTBA01000003.1"/>
</dbReference>
<dbReference type="GO" id="GO:0005886">
    <property type="term" value="C:plasma membrane"/>
    <property type="evidence" value="ECO:0007669"/>
    <property type="project" value="UniProtKB-SubCell"/>
</dbReference>
<feature type="transmembrane region" description="Helical" evidence="3">
    <location>
        <begin position="156"/>
        <end position="179"/>
    </location>
</feature>
<feature type="transmembrane region" description="Helical" evidence="3">
    <location>
        <begin position="58"/>
        <end position="78"/>
    </location>
</feature>
<dbReference type="Gene3D" id="1.10.1760.20">
    <property type="match status" value="1"/>
</dbReference>
<sequence length="184" mass="19219">MKINTKDMVLVSLFAALTAVGAFIQIPIGPAPITLQVLFTALAGVILGSRLGALSQMVYVFLGLVGLPIFAGGTGGISTVFTPSFGYLIGFIVGAYIIGKISETTKVVNFTRLFIASLTGMVVIYAIGVPYLYIILKDVSGVGISVAKALKIGMLIFIPGDIAKCILTAVLGVKIIPIIKRQAI</sequence>
<dbReference type="EMBL" id="LTBA01000003">
    <property type="protein sequence ID" value="KYH35448.1"/>
    <property type="molecule type" value="Genomic_DNA"/>
</dbReference>
<dbReference type="Proteomes" id="UP000075531">
    <property type="component" value="Unassembled WGS sequence"/>
</dbReference>
<comment type="subcellular location">
    <subcellularLocation>
        <location evidence="2">Cell membrane</location>
        <topology evidence="2">Multi-pass membrane protein</topology>
    </subcellularLocation>
</comment>
<reference evidence="4 5" key="1">
    <citation type="submission" date="2016-02" db="EMBL/GenBank/DDBJ databases">
        <title>Genome sequence of Clostridium tepidiprofundi DSM 19306.</title>
        <authorList>
            <person name="Poehlein A."/>
            <person name="Daniel R."/>
        </authorList>
    </citation>
    <scope>NUCLEOTIDE SEQUENCE [LARGE SCALE GENOMIC DNA]</scope>
    <source>
        <strain evidence="4 5">DSM 19306</strain>
    </source>
</reference>
<dbReference type="PIRSF" id="PIRSF016661">
    <property type="entry name" value="BioY"/>
    <property type="match status" value="1"/>
</dbReference>
<dbReference type="PANTHER" id="PTHR34295:SF1">
    <property type="entry name" value="BIOTIN TRANSPORTER BIOY"/>
    <property type="match status" value="1"/>
</dbReference>
<evidence type="ECO:0000256" key="1">
    <source>
        <dbReference type="ARBA" id="ARBA00010692"/>
    </source>
</evidence>
<keyword evidence="3" id="KW-0812">Transmembrane</keyword>
<proteinExistence type="inferred from homology"/>
<feature type="transmembrane region" description="Helical" evidence="3">
    <location>
        <begin position="84"/>
        <end position="101"/>
    </location>
</feature>
<protein>
    <recommendedName>
        <fullName evidence="2">Biotin transporter</fullName>
    </recommendedName>
</protein>
<dbReference type="Pfam" id="PF02632">
    <property type="entry name" value="BioY"/>
    <property type="match status" value="1"/>
</dbReference>
<dbReference type="GO" id="GO:0015225">
    <property type="term" value="F:biotin transmembrane transporter activity"/>
    <property type="evidence" value="ECO:0007669"/>
    <property type="project" value="UniProtKB-UniRule"/>
</dbReference>
<keyword evidence="2" id="KW-1003">Cell membrane</keyword>
<name>A0A151B694_9CLOT</name>
<evidence type="ECO:0000256" key="2">
    <source>
        <dbReference type="PIRNR" id="PIRNR016661"/>
    </source>
</evidence>
<keyword evidence="3" id="KW-1133">Transmembrane helix</keyword>
<dbReference type="PATRIC" id="fig|1121338.3.peg.631"/>
<gene>
    <name evidence="4" type="primary">bioY</name>
    <name evidence="4" type="ORF">CLTEP_06240</name>
</gene>
<comment type="caution">
    <text evidence="4">The sequence shown here is derived from an EMBL/GenBank/DDBJ whole genome shotgun (WGS) entry which is preliminary data.</text>
</comment>
<dbReference type="PANTHER" id="PTHR34295">
    <property type="entry name" value="BIOTIN TRANSPORTER BIOY"/>
    <property type="match status" value="1"/>
</dbReference>
<accession>A0A151B694</accession>
<evidence type="ECO:0000313" key="4">
    <source>
        <dbReference type="EMBL" id="KYH35448.1"/>
    </source>
</evidence>
<comment type="similarity">
    <text evidence="1 2">Belongs to the BioY family.</text>
</comment>
<feature type="transmembrane region" description="Helical" evidence="3">
    <location>
        <begin position="113"/>
        <end position="136"/>
    </location>
</feature>
<evidence type="ECO:0000256" key="3">
    <source>
        <dbReference type="SAM" id="Phobius"/>
    </source>
</evidence>
<dbReference type="InterPro" id="IPR003784">
    <property type="entry name" value="BioY"/>
</dbReference>
<keyword evidence="2" id="KW-0813">Transport</keyword>
<keyword evidence="2 3" id="KW-0472">Membrane</keyword>
<feature type="transmembrane region" description="Helical" evidence="3">
    <location>
        <begin position="32"/>
        <end position="51"/>
    </location>
</feature>
<organism evidence="4 5">
    <name type="scientific">Clostridium tepidiprofundi DSM 19306</name>
    <dbReference type="NCBI Taxonomy" id="1121338"/>
    <lineage>
        <taxon>Bacteria</taxon>
        <taxon>Bacillati</taxon>
        <taxon>Bacillota</taxon>
        <taxon>Clostridia</taxon>
        <taxon>Eubacteriales</taxon>
        <taxon>Clostridiaceae</taxon>
        <taxon>Clostridium</taxon>
    </lineage>
</organism>
<keyword evidence="5" id="KW-1185">Reference proteome</keyword>
<dbReference type="OrthoDB" id="9803495at2"/>
<dbReference type="STRING" id="1121338.CLTEP_06240"/>
<evidence type="ECO:0000313" key="5">
    <source>
        <dbReference type="Proteomes" id="UP000075531"/>
    </source>
</evidence>
<dbReference type="AlphaFoldDB" id="A0A151B694"/>